<evidence type="ECO:0000313" key="2">
    <source>
        <dbReference type="EMBL" id="POG53902.1"/>
    </source>
</evidence>
<protein>
    <submittedName>
        <fullName evidence="2">Uncharacterized protein</fullName>
    </submittedName>
</protein>
<dbReference type="EMBL" id="LOPW02000022">
    <property type="protein sequence ID" value="POG53902.1"/>
    <property type="molecule type" value="Genomic_DNA"/>
</dbReference>
<accession>A0A2P4NL90</accession>
<keyword evidence="1" id="KW-0472">Membrane</keyword>
<name>A0A2P4NL90_9EURY</name>
<gene>
    <name evidence="2" type="ORF">AUR65_019245</name>
</gene>
<feature type="transmembrane region" description="Helical" evidence="1">
    <location>
        <begin position="32"/>
        <end position="53"/>
    </location>
</feature>
<dbReference type="AlphaFoldDB" id="A0A2P4NL90"/>
<comment type="caution">
    <text evidence="2">The sequence shown here is derived from an EMBL/GenBank/DDBJ whole genome shotgun (WGS) entry which is preliminary data.</text>
</comment>
<organism evidence="2 3">
    <name type="scientific">Haloferax marisrubri</name>
    <dbReference type="NCBI Taxonomy" id="1544719"/>
    <lineage>
        <taxon>Archaea</taxon>
        <taxon>Methanobacteriati</taxon>
        <taxon>Methanobacteriota</taxon>
        <taxon>Stenosarchaea group</taxon>
        <taxon>Halobacteria</taxon>
        <taxon>Halobacteriales</taxon>
        <taxon>Haloferacaceae</taxon>
        <taxon>Haloferax</taxon>
    </lineage>
</organism>
<dbReference type="Proteomes" id="UP000053621">
    <property type="component" value="Unassembled WGS sequence"/>
</dbReference>
<dbReference type="Pfam" id="PF24378">
    <property type="entry name" value="DUF7534"/>
    <property type="match status" value="1"/>
</dbReference>
<dbReference type="InterPro" id="IPR055956">
    <property type="entry name" value="DUF7534"/>
</dbReference>
<evidence type="ECO:0000256" key="1">
    <source>
        <dbReference type="SAM" id="Phobius"/>
    </source>
</evidence>
<dbReference type="RefSeq" id="WP_008577104.1">
    <property type="nucleotide sequence ID" value="NZ_LOPW02000022.1"/>
</dbReference>
<evidence type="ECO:0000313" key="3">
    <source>
        <dbReference type="Proteomes" id="UP000053621"/>
    </source>
</evidence>
<feature type="transmembrane region" description="Helical" evidence="1">
    <location>
        <begin position="7"/>
        <end position="26"/>
    </location>
</feature>
<reference evidence="2" key="1">
    <citation type="submission" date="2017-08" db="EMBL/GenBank/DDBJ databases">
        <title>Haloferax marisrubri sp. nov., isolated from the Discovery deep brine-seawater interface in the Red Sea.</title>
        <authorList>
            <person name="Zhang G."/>
            <person name="Stingl U."/>
        </authorList>
    </citation>
    <scope>NUCLEOTIDE SEQUENCE [LARGE SCALE GENOMIC DNA]</scope>
    <source>
        <strain evidence="2">SB3</strain>
    </source>
</reference>
<sequence length="71" mass="7980">MGHLRAFVVTLLALDALVVVVGTYLLPPDPFTQLFLVGPLLLLAPVVAWWLVYRDGFERVQALFESDDERP</sequence>
<keyword evidence="1" id="KW-1133">Transmembrane helix</keyword>
<keyword evidence="3" id="KW-1185">Reference proteome</keyword>
<proteinExistence type="predicted"/>
<keyword evidence="1" id="KW-0812">Transmembrane</keyword>